<comment type="similarity">
    <text evidence="2">Belongs to the CAMTA family.</text>
</comment>
<dbReference type="Gene3D" id="2.60.40.10">
    <property type="entry name" value="Immunoglobulins"/>
    <property type="match status" value="1"/>
</dbReference>
<dbReference type="SUPFAM" id="SSF52540">
    <property type="entry name" value="P-loop containing nucleoside triphosphate hydrolases"/>
    <property type="match status" value="1"/>
</dbReference>
<keyword evidence="8 13" id="KW-0040">ANK repeat</keyword>
<evidence type="ECO:0000259" key="15">
    <source>
        <dbReference type="PROSITE" id="PS51437"/>
    </source>
</evidence>
<dbReference type="InterPro" id="IPR000048">
    <property type="entry name" value="IQ_motif_EF-hand-BS"/>
</dbReference>
<feature type="region of interest" description="Disordered" evidence="14">
    <location>
        <begin position="499"/>
        <end position="518"/>
    </location>
</feature>
<evidence type="ECO:0000256" key="6">
    <source>
        <dbReference type="ARBA" id="ARBA00023015"/>
    </source>
</evidence>
<feature type="region of interest" description="Disordered" evidence="14">
    <location>
        <begin position="915"/>
        <end position="935"/>
    </location>
</feature>
<comment type="caution">
    <text evidence="16">The sequence shown here is derived from an EMBL/GenBank/DDBJ whole genome shotgun (WGS) entry which is preliminary data.</text>
</comment>
<gene>
    <name evidence="16" type="ORF">OLEA9_A106055</name>
</gene>
<dbReference type="GO" id="GO:0005634">
    <property type="term" value="C:nucleus"/>
    <property type="evidence" value="ECO:0007669"/>
    <property type="project" value="UniProtKB-SubCell"/>
</dbReference>
<evidence type="ECO:0000256" key="12">
    <source>
        <dbReference type="ARBA" id="ARBA00023242"/>
    </source>
</evidence>
<evidence type="ECO:0000256" key="13">
    <source>
        <dbReference type="PROSITE-ProRule" id="PRU00023"/>
    </source>
</evidence>
<evidence type="ECO:0000256" key="1">
    <source>
        <dbReference type="ARBA" id="ARBA00004123"/>
    </source>
</evidence>
<dbReference type="EMBL" id="CACTIH010005459">
    <property type="protein sequence ID" value="CAA2993859.1"/>
    <property type="molecule type" value="Genomic_DNA"/>
</dbReference>
<evidence type="ECO:0000256" key="10">
    <source>
        <dbReference type="ARBA" id="ARBA00023159"/>
    </source>
</evidence>
<organism evidence="16 17">
    <name type="scientific">Olea europaea subsp. europaea</name>
    <dbReference type="NCBI Taxonomy" id="158383"/>
    <lineage>
        <taxon>Eukaryota</taxon>
        <taxon>Viridiplantae</taxon>
        <taxon>Streptophyta</taxon>
        <taxon>Embryophyta</taxon>
        <taxon>Tracheophyta</taxon>
        <taxon>Spermatophyta</taxon>
        <taxon>Magnoliopsida</taxon>
        <taxon>eudicotyledons</taxon>
        <taxon>Gunneridae</taxon>
        <taxon>Pentapetalae</taxon>
        <taxon>asterids</taxon>
        <taxon>lamiids</taxon>
        <taxon>Lamiales</taxon>
        <taxon>Oleaceae</taxon>
        <taxon>Oleeae</taxon>
        <taxon>Olea</taxon>
    </lineage>
</organism>
<dbReference type="InterPro" id="IPR002110">
    <property type="entry name" value="Ankyrin_rpt"/>
</dbReference>
<dbReference type="Pfam" id="PF12796">
    <property type="entry name" value="Ank_2"/>
    <property type="match status" value="1"/>
</dbReference>
<dbReference type="InterPro" id="IPR002909">
    <property type="entry name" value="IPT_dom"/>
</dbReference>
<feature type="domain" description="CG-1" evidence="15">
    <location>
        <begin position="7"/>
        <end position="133"/>
    </location>
</feature>
<dbReference type="Gramene" id="OE9A106055T1">
    <property type="protein sequence ID" value="OE9A106055C1"/>
    <property type="gene ID" value="OE9A106055"/>
</dbReference>
<dbReference type="SMART" id="SM01076">
    <property type="entry name" value="CG-1"/>
    <property type="match status" value="1"/>
</dbReference>
<dbReference type="PROSITE" id="PS50088">
    <property type="entry name" value="ANK_REPEAT"/>
    <property type="match status" value="1"/>
</dbReference>
<keyword evidence="17" id="KW-1185">Reference proteome</keyword>
<proteinExistence type="inferred from homology"/>
<dbReference type="Pfam" id="PF00612">
    <property type="entry name" value="IQ"/>
    <property type="match status" value="1"/>
</dbReference>
<dbReference type="Pfam" id="PF03859">
    <property type="entry name" value="CG-1"/>
    <property type="match status" value="1"/>
</dbReference>
<dbReference type="GO" id="GO:0005516">
    <property type="term" value="F:calmodulin binding"/>
    <property type="evidence" value="ECO:0007669"/>
    <property type="project" value="UniProtKB-KW"/>
</dbReference>
<dbReference type="PROSITE" id="PS50096">
    <property type="entry name" value="IQ"/>
    <property type="match status" value="3"/>
</dbReference>
<evidence type="ECO:0000256" key="2">
    <source>
        <dbReference type="ARBA" id="ARBA00008267"/>
    </source>
</evidence>
<dbReference type="InterPro" id="IPR027417">
    <property type="entry name" value="P-loop_NTPase"/>
</dbReference>
<sequence length="935" mass="105362">MQTEYDINHLAREAQTRWLKPAEVLFILQNYEEHQLTHQIPQKPSGGSLYLFNKRVLKYFRKDGHSWRKRKDQRTIAEAHERLKVGNAEAINCYYAHGEQNPNFQRRSYWMLDPAYEHIVLVHYRDIEEGMQNAILASQLSPLASSISSPSPFSFTTQQQGSSVVINESYEPNQNTSSPGSVEVHSQGVESRGIYQSDITGRIEEINNSSDPDLDQALKSIKQQLSLNDDVVEEINMLYNENKDSNYLGNALDDYDLSAQWPEASDGLVELSRPAVLCHTKCWGLLINNIKKKESFDGLNSSSNEPARNQEIYNWPNFGGQDAQKYPVMIPQEHGSIRYPSYSSMMNTSETNQGYYQTEFGQGQTSSLHENFILMQKFTIREISPQWCYAYEGAKVIIIGTFHYKPSESTWACMFGDTEVPVQIIQEGVICCHAPAQLPGKVPLCITSGNRETCSEIWEFEYRVKPSVSAGNNILEKEARKSPEELLLLVRLVQMLLSDPPDQKEDGSESRSDLLGKSKTSEDSWSQIIDAILVGTSTSLSTMEWLMQELLRDKLELWLSSRLQKNNQLTCSLPKNEQGVIHIIAGLGYEWALQPILNSGVSVNFRDINGWTALHWAARFGREKMVAALIASGASAGAVTDPNSQDPTGKTPASIAATSGHRGLAGYLSERALTSHLSSLTLEESQLSKGSAAVEAERTVNSISKTSSYTDEDRDSLKDTLAAVRNAAQAAARIQSAFRAHSFRKRLQTEGTVAIDGDEYNILSNDIPGISAASKLAFRNARDYNSAALSIQKKYRSWKGRKDFLSFRQKVVKIQAHVRGYQVRKNYKVCWAVGVLEKVVLRWRRRGVGLRGFRQDLESIDESEDEDILKVFRKQKVDAAIDESVSRVLSMVESPEARQQYHRILEKYRQAKAELEHTESDTSSPCSLMENDYSY</sequence>
<protein>
    <submittedName>
        <fullName evidence="16">Calmodulin-binding transcription activator 4-like isoform X1</fullName>
    </submittedName>
</protein>
<keyword evidence="10" id="KW-0010">Activator</keyword>
<accession>A0A8S0SMP4</accession>
<evidence type="ECO:0000256" key="8">
    <source>
        <dbReference type="ARBA" id="ARBA00023043"/>
    </source>
</evidence>
<dbReference type="GO" id="GO:0003690">
    <property type="term" value="F:double-stranded DNA binding"/>
    <property type="evidence" value="ECO:0007669"/>
    <property type="project" value="TreeGrafter"/>
</dbReference>
<keyword evidence="6" id="KW-0805">Transcription regulation</keyword>
<keyword evidence="12" id="KW-0539">Nucleus</keyword>
<name>A0A8S0SMP4_OLEEU</name>
<dbReference type="GO" id="GO:0003712">
    <property type="term" value="F:transcription coregulator activity"/>
    <property type="evidence" value="ECO:0007669"/>
    <property type="project" value="TreeGrafter"/>
</dbReference>
<dbReference type="SMART" id="SM00015">
    <property type="entry name" value="IQ"/>
    <property type="match status" value="3"/>
</dbReference>
<evidence type="ECO:0000256" key="3">
    <source>
        <dbReference type="ARBA" id="ARBA00022737"/>
    </source>
</evidence>
<dbReference type="PANTHER" id="PTHR23335">
    <property type="entry name" value="CALMODULIN-BINDING TRANSCRIPTION ACTIVATOR CAMTA"/>
    <property type="match status" value="1"/>
</dbReference>
<dbReference type="SMART" id="SM00248">
    <property type="entry name" value="ANK"/>
    <property type="match status" value="2"/>
</dbReference>
<evidence type="ECO:0000256" key="5">
    <source>
        <dbReference type="ARBA" id="ARBA00022860"/>
    </source>
</evidence>
<feature type="region of interest" description="Disordered" evidence="14">
    <location>
        <begin position="637"/>
        <end position="656"/>
    </location>
</feature>
<dbReference type="PROSITE" id="PS51437">
    <property type="entry name" value="CG_1"/>
    <property type="match status" value="1"/>
</dbReference>
<dbReference type="InterPro" id="IPR013783">
    <property type="entry name" value="Ig-like_fold"/>
</dbReference>
<evidence type="ECO:0000256" key="14">
    <source>
        <dbReference type="SAM" id="MobiDB-lite"/>
    </source>
</evidence>
<evidence type="ECO:0000256" key="9">
    <source>
        <dbReference type="ARBA" id="ARBA00023125"/>
    </source>
</evidence>
<comment type="subcellular location">
    <subcellularLocation>
        <location evidence="1">Nucleus</location>
    </subcellularLocation>
</comment>
<keyword evidence="4" id="KW-0106">Calcium</keyword>
<evidence type="ECO:0000256" key="7">
    <source>
        <dbReference type="ARBA" id="ARBA00023016"/>
    </source>
</evidence>
<dbReference type="GO" id="GO:0006357">
    <property type="term" value="P:regulation of transcription by RNA polymerase II"/>
    <property type="evidence" value="ECO:0007669"/>
    <property type="project" value="TreeGrafter"/>
</dbReference>
<keyword evidence="3" id="KW-0677">Repeat</keyword>
<dbReference type="AlphaFoldDB" id="A0A8S0SMP4"/>
<dbReference type="PANTHER" id="PTHR23335:SF1">
    <property type="entry name" value="CALMODULIN-BINDING TRANSCRIPTION ACTIVATOR, ISOFORM F"/>
    <property type="match status" value="1"/>
</dbReference>
<keyword evidence="5" id="KW-0112">Calmodulin-binding</keyword>
<dbReference type="Gene3D" id="1.25.40.20">
    <property type="entry name" value="Ankyrin repeat-containing domain"/>
    <property type="match status" value="1"/>
</dbReference>
<dbReference type="SUPFAM" id="SSF48403">
    <property type="entry name" value="Ankyrin repeat"/>
    <property type="match status" value="1"/>
</dbReference>
<dbReference type="PROSITE" id="PS50297">
    <property type="entry name" value="ANK_REP_REGION"/>
    <property type="match status" value="1"/>
</dbReference>
<evidence type="ECO:0000313" key="17">
    <source>
        <dbReference type="Proteomes" id="UP000594638"/>
    </source>
</evidence>
<dbReference type="InterPro" id="IPR014756">
    <property type="entry name" value="Ig_E-set"/>
</dbReference>
<keyword evidence="11" id="KW-0804">Transcription</keyword>
<feature type="repeat" description="ANK" evidence="13">
    <location>
        <begin position="609"/>
        <end position="641"/>
    </location>
</feature>
<evidence type="ECO:0000313" key="16">
    <source>
        <dbReference type="EMBL" id="CAA2993859.1"/>
    </source>
</evidence>
<dbReference type="Gene3D" id="1.20.5.190">
    <property type="match status" value="1"/>
</dbReference>
<evidence type="ECO:0000256" key="11">
    <source>
        <dbReference type="ARBA" id="ARBA00023163"/>
    </source>
</evidence>
<reference evidence="16 17" key="1">
    <citation type="submission" date="2019-12" db="EMBL/GenBank/DDBJ databases">
        <authorList>
            <person name="Alioto T."/>
            <person name="Alioto T."/>
            <person name="Gomez Garrido J."/>
        </authorList>
    </citation>
    <scope>NUCLEOTIDE SEQUENCE [LARGE SCALE GENOMIC DNA]</scope>
</reference>
<dbReference type="InterPro" id="IPR005559">
    <property type="entry name" value="CG-1_dom"/>
</dbReference>
<dbReference type="OrthoDB" id="407555at2759"/>
<feature type="compositionally biased region" description="Basic and acidic residues" evidence="14">
    <location>
        <begin position="501"/>
        <end position="518"/>
    </location>
</feature>
<dbReference type="Proteomes" id="UP000594638">
    <property type="component" value="Unassembled WGS sequence"/>
</dbReference>
<dbReference type="FunFam" id="1.20.5.190:FF:000003">
    <property type="entry name" value="Calmodulin-binding transcription activator 2"/>
    <property type="match status" value="1"/>
</dbReference>
<keyword evidence="7" id="KW-0346">Stress response</keyword>
<dbReference type="InterPro" id="IPR036770">
    <property type="entry name" value="Ankyrin_rpt-contain_sf"/>
</dbReference>
<keyword evidence="9" id="KW-0238">DNA-binding</keyword>
<dbReference type="Pfam" id="PF01833">
    <property type="entry name" value="TIG"/>
    <property type="match status" value="1"/>
</dbReference>
<evidence type="ECO:0000256" key="4">
    <source>
        <dbReference type="ARBA" id="ARBA00022837"/>
    </source>
</evidence>
<dbReference type="SUPFAM" id="SSF81296">
    <property type="entry name" value="E set domains"/>
    <property type="match status" value="1"/>
</dbReference>